<sequence length="582" mass="62554">MNAIPGQNLDIVTAEIIRNRLIAGTNDMATTLVRTAFNPLLYEVQDYGVAIVSPEGLLWAECPACTIFSRTIPSVIRAAVEHRGISGFEPGDILIANDPYLTGTHISDTTVYMPVFHGDALVAFTAVTAHWADIGGKEPGGWCPDSVDVYQEGLCFTNQRLIHAGERNEDLWEMIRNNVRVPEMVTGDLQAQIAACRQGAERIGAVCARYGVGNLQAAMTRAIEATAAAMERELRRVDQGAWGASIALDSDGVNDEGEFIIALEVTIRQGRIHVSFDGTSTAARGPINIPEVGTRGAVATVIKGLLMPDDATNEGHAAQIDFTISPGLLVSPTRPQPVDSYGYAIECITECMFQALGPVFPERVPAGGFQLFGFSLSRADARDGKPFVMMDPMDGGNGAYPDCDGPTMMFVGNGDVPNNPVEITETRYPLRIERLELCADVMGAGRFNGGKGLIKDYRVLERGLSLMFASENVKDPTAKGLEGGLNGKPNSVTVDYGGSNEKTFYRRQNGIGPLAAGTIHRAISGGGGGRGRPETRDPDQVLRDVRNGFIDVRTARDVYRVAIADGRPPAVDIEQTRALRAD</sequence>
<dbReference type="GO" id="GO:0006749">
    <property type="term" value="P:glutathione metabolic process"/>
    <property type="evidence" value="ECO:0007669"/>
    <property type="project" value="TreeGrafter"/>
</dbReference>
<dbReference type="KEGG" id="kim:G3T16_18090"/>
<keyword evidence="3" id="KW-1185">Reference proteome</keyword>
<evidence type="ECO:0000313" key="3">
    <source>
        <dbReference type="Proteomes" id="UP000477680"/>
    </source>
</evidence>
<accession>A0A6C0U7Q5</accession>
<gene>
    <name evidence="2" type="ORF">G3T16_18090</name>
</gene>
<dbReference type="AlphaFoldDB" id="A0A6C0U7Q5"/>
<evidence type="ECO:0000259" key="1">
    <source>
        <dbReference type="Pfam" id="PF02538"/>
    </source>
</evidence>
<dbReference type="PANTHER" id="PTHR11365">
    <property type="entry name" value="5-OXOPROLINASE RELATED"/>
    <property type="match status" value="1"/>
</dbReference>
<dbReference type="InterPro" id="IPR045079">
    <property type="entry name" value="Oxoprolinase-like"/>
</dbReference>
<dbReference type="GO" id="GO:0017168">
    <property type="term" value="F:5-oxoprolinase (ATP-hydrolyzing) activity"/>
    <property type="evidence" value="ECO:0007669"/>
    <property type="project" value="TreeGrafter"/>
</dbReference>
<dbReference type="GO" id="GO:0005829">
    <property type="term" value="C:cytosol"/>
    <property type="evidence" value="ECO:0007669"/>
    <property type="project" value="TreeGrafter"/>
</dbReference>
<evidence type="ECO:0000313" key="2">
    <source>
        <dbReference type="EMBL" id="QIB67017.1"/>
    </source>
</evidence>
<dbReference type="Proteomes" id="UP000477680">
    <property type="component" value="Chromosome"/>
</dbReference>
<feature type="domain" description="Hydantoinase B/oxoprolinase" evidence="1">
    <location>
        <begin position="10"/>
        <end position="533"/>
    </location>
</feature>
<proteinExistence type="predicted"/>
<name>A0A6C0U7Q5_9GAMM</name>
<organism evidence="2 3">
    <name type="scientific">Kineobactrum salinum</name>
    <dbReference type="NCBI Taxonomy" id="2708301"/>
    <lineage>
        <taxon>Bacteria</taxon>
        <taxon>Pseudomonadati</taxon>
        <taxon>Pseudomonadota</taxon>
        <taxon>Gammaproteobacteria</taxon>
        <taxon>Cellvibrionales</taxon>
        <taxon>Halieaceae</taxon>
        <taxon>Kineobactrum</taxon>
    </lineage>
</organism>
<protein>
    <submittedName>
        <fullName evidence="2">Hydantoinase B/oxoprolinase family protein</fullName>
    </submittedName>
</protein>
<dbReference type="EMBL" id="CP048711">
    <property type="protein sequence ID" value="QIB67017.1"/>
    <property type="molecule type" value="Genomic_DNA"/>
</dbReference>
<dbReference type="RefSeq" id="WP_163496445.1">
    <property type="nucleotide sequence ID" value="NZ_CP048711.1"/>
</dbReference>
<reference evidence="2 3" key="1">
    <citation type="submission" date="2020-02" db="EMBL/GenBank/DDBJ databases">
        <title>Genome sequencing for Kineobactrum sp. M2.</title>
        <authorList>
            <person name="Park S.-J."/>
        </authorList>
    </citation>
    <scope>NUCLEOTIDE SEQUENCE [LARGE SCALE GENOMIC DNA]</scope>
    <source>
        <strain evidence="2 3">M2</strain>
    </source>
</reference>
<dbReference type="InterPro" id="IPR003692">
    <property type="entry name" value="Hydantoinase_B"/>
</dbReference>
<dbReference type="Pfam" id="PF02538">
    <property type="entry name" value="Hydantoinase_B"/>
    <property type="match status" value="1"/>
</dbReference>
<dbReference type="PANTHER" id="PTHR11365:SF23">
    <property type="entry name" value="HYPOTHETICAL 5-OXOPROLINASE (EUROFUNG)-RELATED"/>
    <property type="match status" value="1"/>
</dbReference>